<gene>
    <name evidence="13" type="primary">LOC120265336</name>
</gene>
<feature type="DNA-binding region" description="Homeobox" evidence="9">
    <location>
        <begin position="4"/>
        <end position="68"/>
    </location>
</feature>
<comment type="subcellular location">
    <subcellularLocation>
        <location evidence="1 9 10">Nucleus</location>
    </subcellularLocation>
</comment>
<accession>A0AB40BP06</accession>
<evidence type="ECO:0000256" key="3">
    <source>
        <dbReference type="ARBA" id="ARBA00023015"/>
    </source>
</evidence>
<dbReference type="PANTHER" id="PTHR45940">
    <property type="entry name" value="WUSCHEL-RELATED HOMEOBOX 1-RELATED"/>
    <property type="match status" value="1"/>
</dbReference>
<dbReference type="Gene3D" id="1.10.10.60">
    <property type="entry name" value="Homeodomain-like"/>
    <property type="match status" value="1"/>
</dbReference>
<name>A0AB40BP06_DIOCR</name>
<dbReference type="InterPro" id="IPR001356">
    <property type="entry name" value="HD"/>
</dbReference>
<evidence type="ECO:0000256" key="10">
    <source>
        <dbReference type="RuleBase" id="RU000682"/>
    </source>
</evidence>
<keyword evidence="3" id="KW-0805">Transcription regulation</keyword>
<evidence type="ECO:0000256" key="4">
    <source>
        <dbReference type="ARBA" id="ARBA00023125"/>
    </source>
</evidence>
<keyword evidence="7 9" id="KW-0539">Nucleus</keyword>
<dbReference type="Pfam" id="PF00046">
    <property type="entry name" value="Homeodomain"/>
    <property type="match status" value="1"/>
</dbReference>
<evidence type="ECO:0000259" key="11">
    <source>
        <dbReference type="PROSITE" id="PS50071"/>
    </source>
</evidence>
<proteinExistence type="inferred from homology"/>
<reference evidence="13" key="1">
    <citation type="submission" date="2025-08" db="UniProtKB">
        <authorList>
            <consortium name="RefSeq"/>
        </authorList>
    </citation>
    <scope>IDENTIFICATION</scope>
</reference>
<dbReference type="GO" id="GO:0003700">
    <property type="term" value="F:DNA-binding transcription factor activity"/>
    <property type="evidence" value="ECO:0007669"/>
    <property type="project" value="InterPro"/>
</dbReference>
<dbReference type="GeneID" id="120265336"/>
<sequence length="208" mass="23344">MPQTPSTRWCPTSEQRMELENMYRSGLHSPDVSQIQLITTYLSCYGKIEGKNVFYWFQNHRAREGQKLRKRVARQLVLHNPNLNNQLIHTFEEPRLHPQQLGGAQDADQAMNLLSKLEAEEGQDGIIGTANGIGISYGYDVHPSCRPLIALELFPCKSSGLTDECMSNSKKAKLVEPMKKIKRSLEFLTSRDAELGVPPEHVPSPGGS</sequence>
<dbReference type="AlphaFoldDB" id="A0AB40BP06"/>
<organism evidence="12 13">
    <name type="scientific">Dioscorea cayennensis subsp. rotundata</name>
    <name type="common">White Guinea yam</name>
    <name type="synonym">Dioscorea rotundata</name>
    <dbReference type="NCBI Taxonomy" id="55577"/>
    <lineage>
        <taxon>Eukaryota</taxon>
        <taxon>Viridiplantae</taxon>
        <taxon>Streptophyta</taxon>
        <taxon>Embryophyta</taxon>
        <taxon>Tracheophyta</taxon>
        <taxon>Spermatophyta</taxon>
        <taxon>Magnoliopsida</taxon>
        <taxon>Liliopsida</taxon>
        <taxon>Dioscoreales</taxon>
        <taxon>Dioscoreaceae</taxon>
        <taxon>Dioscorea</taxon>
    </lineage>
</organism>
<evidence type="ECO:0000313" key="13">
    <source>
        <dbReference type="RefSeq" id="XP_039129139.1"/>
    </source>
</evidence>
<keyword evidence="2" id="KW-0217">Developmental protein</keyword>
<dbReference type="InterPro" id="IPR009057">
    <property type="entry name" value="Homeodomain-like_sf"/>
</dbReference>
<dbReference type="CDD" id="cd00086">
    <property type="entry name" value="homeodomain"/>
    <property type="match status" value="1"/>
</dbReference>
<keyword evidence="4 9" id="KW-0238">DNA-binding</keyword>
<dbReference type="GO" id="GO:0003677">
    <property type="term" value="F:DNA binding"/>
    <property type="evidence" value="ECO:0007669"/>
    <property type="project" value="UniProtKB-UniRule"/>
</dbReference>
<keyword evidence="6" id="KW-0804">Transcription</keyword>
<dbReference type="PANTHER" id="PTHR45940:SF42">
    <property type="entry name" value="WUSCHEL-RELATED HOMEOBOX 3"/>
    <property type="match status" value="1"/>
</dbReference>
<feature type="domain" description="Homeobox" evidence="11">
    <location>
        <begin position="2"/>
        <end position="67"/>
    </location>
</feature>
<dbReference type="GO" id="GO:0005634">
    <property type="term" value="C:nucleus"/>
    <property type="evidence" value="ECO:0007669"/>
    <property type="project" value="UniProtKB-SubCell"/>
</dbReference>
<dbReference type="Proteomes" id="UP001515500">
    <property type="component" value="Chromosome 7"/>
</dbReference>
<dbReference type="SMART" id="SM00389">
    <property type="entry name" value="HOX"/>
    <property type="match status" value="1"/>
</dbReference>
<keyword evidence="12" id="KW-1185">Reference proteome</keyword>
<dbReference type="RefSeq" id="XP_039129139.1">
    <property type="nucleotide sequence ID" value="XM_039273205.1"/>
</dbReference>
<keyword evidence="5 9" id="KW-0371">Homeobox</keyword>
<evidence type="ECO:0000256" key="9">
    <source>
        <dbReference type="PROSITE-ProRule" id="PRU00108"/>
    </source>
</evidence>
<protein>
    <submittedName>
        <fullName evidence="13">WUSCHEL-related homeobox 3-like</fullName>
    </submittedName>
</protein>
<evidence type="ECO:0000313" key="12">
    <source>
        <dbReference type="Proteomes" id="UP001515500"/>
    </source>
</evidence>
<evidence type="ECO:0000256" key="8">
    <source>
        <dbReference type="ARBA" id="ARBA00024040"/>
    </source>
</evidence>
<dbReference type="InterPro" id="IPR044555">
    <property type="entry name" value="WUSCHEL-like"/>
</dbReference>
<evidence type="ECO:0000256" key="6">
    <source>
        <dbReference type="ARBA" id="ARBA00023163"/>
    </source>
</evidence>
<dbReference type="PROSITE" id="PS50071">
    <property type="entry name" value="HOMEOBOX_2"/>
    <property type="match status" value="1"/>
</dbReference>
<evidence type="ECO:0000256" key="2">
    <source>
        <dbReference type="ARBA" id="ARBA00022473"/>
    </source>
</evidence>
<evidence type="ECO:0000256" key="5">
    <source>
        <dbReference type="ARBA" id="ARBA00023155"/>
    </source>
</evidence>
<dbReference type="SUPFAM" id="SSF46689">
    <property type="entry name" value="Homeodomain-like"/>
    <property type="match status" value="1"/>
</dbReference>
<dbReference type="GO" id="GO:0099402">
    <property type="term" value="P:plant organ development"/>
    <property type="evidence" value="ECO:0007669"/>
    <property type="project" value="InterPro"/>
</dbReference>
<evidence type="ECO:0000256" key="7">
    <source>
        <dbReference type="ARBA" id="ARBA00023242"/>
    </source>
</evidence>
<comment type="similarity">
    <text evidence="8">Belongs to the WUS homeobox family.</text>
</comment>
<evidence type="ECO:0000256" key="1">
    <source>
        <dbReference type="ARBA" id="ARBA00004123"/>
    </source>
</evidence>